<evidence type="ECO:0000256" key="9">
    <source>
        <dbReference type="ARBA" id="ARBA00023012"/>
    </source>
</evidence>
<evidence type="ECO:0000256" key="6">
    <source>
        <dbReference type="ARBA" id="ARBA00022692"/>
    </source>
</evidence>
<dbReference type="InterPro" id="IPR036890">
    <property type="entry name" value="HATPase_C_sf"/>
</dbReference>
<sequence length="461" mass="53252">MKNFSFRNRIALNYIITTALLIGIVFVTIFIVVEIGVSNHLNDDLQTEVDRHSQEVEVKNGTIALKRHKEWMEREHNTVGVDPVFIEFLDIDGNLIDKSPNLKESHLLYDLKQNDNVFFDGELAEKRIRQVQVPILNERGERVGHLLVAVAREGSEVVLETLGRILLTTYPFILIILFFVARFIAGRSIKPINEIIDTSNRITKDNLTSRIPLPHNKDELYVLSDTINQLLDRIEKTIEREKSFTSYASHEFRTPLAVLKGTLEVLIRKPRQQEEYEEKVNYCIKEVDRLNHLVDELLILTRYENLKQSLKWENTDIKMIVDESLKYLERNMQQKNMRILTNISSTDIPFRTDIYLLSTIIHNILSNAIKYSHRDSEIDINVQAEDNTILLEIADKGIGISEEDLEKVFDKFYRSTDHADIKGFGLGLPIVKRFCSLLNIKIQINSKEGVGTTVKLQIPQS</sequence>
<reference evidence="14 15" key="1">
    <citation type="submission" date="2011-04" db="EMBL/GenBank/DDBJ databases">
        <title>The Genome Sequence of Dysgonomonas gadei ATCC BAA-286.</title>
        <authorList>
            <consortium name="The Broad Institute Genome Sequencing Platform"/>
            <person name="Earl A."/>
            <person name="Ward D."/>
            <person name="Feldgarden M."/>
            <person name="Gevers D."/>
            <person name="Pudlo N."/>
            <person name="Martens E."/>
            <person name="Allen-Vercoe E."/>
            <person name="Young S.K."/>
            <person name="Zeng Q."/>
            <person name="Gargeya S."/>
            <person name="Fitzgerald M."/>
            <person name="Haas B."/>
            <person name="Abouelleil A."/>
            <person name="Alvarado L."/>
            <person name="Arachchi H.M."/>
            <person name="Berlin A."/>
            <person name="Brown A."/>
            <person name="Chapman S.B."/>
            <person name="Chen Z."/>
            <person name="Dunbar C."/>
            <person name="Freedman E."/>
            <person name="Gearin G."/>
            <person name="Gellesch M."/>
            <person name="Goldberg J."/>
            <person name="Griggs A."/>
            <person name="Gujja S."/>
            <person name="Heiman D."/>
            <person name="Howarth C."/>
            <person name="Larson L."/>
            <person name="Lui A."/>
            <person name="MacDonald P.J.P."/>
            <person name="Mehta T."/>
            <person name="Montmayeur A."/>
            <person name="Murphy C."/>
            <person name="Neiman D."/>
            <person name="Pearson M."/>
            <person name="Priest M."/>
            <person name="Roberts A."/>
            <person name="Saif S."/>
            <person name="Shea T."/>
            <person name="Shenoy N."/>
            <person name="Sisk P."/>
            <person name="Stolte C."/>
            <person name="Sykes S."/>
            <person name="Yandava C."/>
            <person name="Wortman J."/>
            <person name="Nusbaum C."/>
            <person name="Birren B."/>
        </authorList>
    </citation>
    <scope>NUCLEOTIDE SEQUENCE [LARGE SCALE GENOMIC DNA]</scope>
    <source>
        <strain evidence="14 15">ATCC BAA-286</strain>
    </source>
</reference>
<name>F5J142_9BACT</name>
<evidence type="ECO:0000259" key="12">
    <source>
        <dbReference type="PROSITE" id="PS50109"/>
    </source>
</evidence>
<dbReference type="AlphaFoldDB" id="F5J142"/>
<dbReference type="Gene3D" id="3.30.565.10">
    <property type="entry name" value="Histidine kinase-like ATPase, C-terminal domain"/>
    <property type="match status" value="1"/>
</dbReference>
<dbReference type="Pfam" id="PF00512">
    <property type="entry name" value="HisKA"/>
    <property type="match status" value="1"/>
</dbReference>
<accession>F5J142</accession>
<dbReference type="PRINTS" id="PR00344">
    <property type="entry name" value="BCTRLSENSOR"/>
</dbReference>
<dbReference type="EC" id="2.7.13.3" evidence="3"/>
<dbReference type="Pfam" id="PF02518">
    <property type="entry name" value="HATPase_c"/>
    <property type="match status" value="1"/>
</dbReference>
<evidence type="ECO:0000256" key="8">
    <source>
        <dbReference type="ARBA" id="ARBA00022989"/>
    </source>
</evidence>
<evidence type="ECO:0000259" key="13">
    <source>
        <dbReference type="PROSITE" id="PS50885"/>
    </source>
</evidence>
<evidence type="ECO:0000313" key="14">
    <source>
        <dbReference type="EMBL" id="EGK00785.1"/>
    </source>
</evidence>
<dbReference type="Gene3D" id="6.10.340.10">
    <property type="match status" value="1"/>
</dbReference>
<dbReference type="GO" id="GO:0005886">
    <property type="term" value="C:plasma membrane"/>
    <property type="evidence" value="ECO:0007669"/>
    <property type="project" value="TreeGrafter"/>
</dbReference>
<dbReference type="Pfam" id="PF00672">
    <property type="entry name" value="HAMP"/>
    <property type="match status" value="1"/>
</dbReference>
<feature type="transmembrane region" description="Helical" evidence="11">
    <location>
        <begin position="12"/>
        <end position="33"/>
    </location>
</feature>
<feature type="domain" description="HAMP" evidence="13">
    <location>
        <begin position="186"/>
        <end position="239"/>
    </location>
</feature>
<keyword evidence="10 11" id="KW-0472">Membrane</keyword>
<dbReference type="SUPFAM" id="SSF47384">
    <property type="entry name" value="Homodimeric domain of signal transducing histidine kinase"/>
    <property type="match status" value="1"/>
</dbReference>
<evidence type="ECO:0000256" key="11">
    <source>
        <dbReference type="SAM" id="Phobius"/>
    </source>
</evidence>
<dbReference type="GO" id="GO:0000155">
    <property type="term" value="F:phosphorelay sensor kinase activity"/>
    <property type="evidence" value="ECO:0007669"/>
    <property type="project" value="InterPro"/>
</dbReference>
<dbReference type="PANTHER" id="PTHR45436:SF15">
    <property type="entry name" value="SENSOR HISTIDINE KINASE CUSS"/>
    <property type="match status" value="1"/>
</dbReference>
<evidence type="ECO:0000313" key="15">
    <source>
        <dbReference type="Proteomes" id="UP000004913"/>
    </source>
</evidence>
<feature type="transmembrane region" description="Helical" evidence="11">
    <location>
        <begin position="165"/>
        <end position="185"/>
    </location>
</feature>
<keyword evidence="8 11" id="KW-1133">Transmembrane helix</keyword>
<dbReference type="PANTHER" id="PTHR45436">
    <property type="entry name" value="SENSOR HISTIDINE KINASE YKOH"/>
    <property type="match status" value="1"/>
</dbReference>
<evidence type="ECO:0000256" key="4">
    <source>
        <dbReference type="ARBA" id="ARBA00022553"/>
    </source>
</evidence>
<dbReference type="SUPFAM" id="SSF158472">
    <property type="entry name" value="HAMP domain-like"/>
    <property type="match status" value="1"/>
</dbReference>
<proteinExistence type="predicted"/>
<gene>
    <name evidence="14" type="ORF">HMPREF9455_03059</name>
</gene>
<dbReference type="CDD" id="cd00082">
    <property type="entry name" value="HisKA"/>
    <property type="match status" value="1"/>
</dbReference>
<dbReference type="Gene3D" id="1.10.287.130">
    <property type="match status" value="1"/>
</dbReference>
<organism evidence="14 15">
    <name type="scientific">Dysgonomonas gadei ATCC BAA-286</name>
    <dbReference type="NCBI Taxonomy" id="742766"/>
    <lineage>
        <taxon>Bacteria</taxon>
        <taxon>Pseudomonadati</taxon>
        <taxon>Bacteroidota</taxon>
        <taxon>Bacteroidia</taxon>
        <taxon>Bacteroidales</taxon>
        <taxon>Dysgonomonadaceae</taxon>
        <taxon>Dysgonomonas</taxon>
    </lineage>
</organism>
<dbReference type="RefSeq" id="WP_006800592.1">
    <property type="nucleotide sequence ID" value="NZ_GL891986.1"/>
</dbReference>
<dbReference type="STRING" id="742766.HMPREF9455_03059"/>
<dbReference type="InterPro" id="IPR005467">
    <property type="entry name" value="His_kinase_dom"/>
</dbReference>
<dbReference type="SUPFAM" id="SSF55874">
    <property type="entry name" value="ATPase domain of HSP90 chaperone/DNA topoisomerase II/histidine kinase"/>
    <property type="match status" value="1"/>
</dbReference>
<dbReference type="CDD" id="cd00075">
    <property type="entry name" value="HATPase"/>
    <property type="match status" value="1"/>
</dbReference>
<dbReference type="Proteomes" id="UP000004913">
    <property type="component" value="Unassembled WGS sequence"/>
</dbReference>
<dbReference type="SMART" id="SM00304">
    <property type="entry name" value="HAMP"/>
    <property type="match status" value="1"/>
</dbReference>
<dbReference type="EMBL" id="ADLV01000035">
    <property type="protein sequence ID" value="EGK00785.1"/>
    <property type="molecule type" value="Genomic_DNA"/>
</dbReference>
<dbReference type="SMART" id="SM00387">
    <property type="entry name" value="HATPase_c"/>
    <property type="match status" value="1"/>
</dbReference>
<keyword evidence="4" id="KW-0597">Phosphoprotein</keyword>
<dbReference type="InterPro" id="IPR003594">
    <property type="entry name" value="HATPase_dom"/>
</dbReference>
<dbReference type="PROSITE" id="PS50109">
    <property type="entry name" value="HIS_KIN"/>
    <property type="match status" value="1"/>
</dbReference>
<comment type="catalytic activity">
    <reaction evidence="1">
        <text>ATP + protein L-histidine = ADP + protein N-phospho-L-histidine.</text>
        <dbReference type="EC" id="2.7.13.3"/>
    </reaction>
</comment>
<keyword evidence="5" id="KW-0808">Transferase</keyword>
<keyword evidence="6 11" id="KW-0812">Transmembrane</keyword>
<dbReference type="OrthoDB" id="594725at2"/>
<keyword evidence="15" id="KW-1185">Reference proteome</keyword>
<evidence type="ECO:0000256" key="7">
    <source>
        <dbReference type="ARBA" id="ARBA00022777"/>
    </source>
</evidence>
<dbReference type="CDD" id="cd06225">
    <property type="entry name" value="HAMP"/>
    <property type="match status" value="1"/>
</dbReference>
<evidence type="ECO:0000256" key="5">
    <source>
        <dbReference type="ARBA" id="ARBA00022679"/>
    </source>
</evidence>
<keyword evidence="7" id="KW-0418">Kinase</keyword>
<feature type="domain" description="Histidine kinase" evidence="12">
    <location>
        <begin position="247"/>
        <end position="461"/>
    </location>
</feature>
<dbReference type="InterPro" id="IPR003661">
    <property type="entry name" value="HisK_dim/P_dom"/>
</dbReference>
<dbReference type="FunFam" id="1.10.287.130:FF:000001">
    <property type="entry name" value="Two-component sensor histidine kinase"/>
    <property type="match status" value="1"/>
</dbReference>
<dbReference type="eggNOG" id="COG2205">
    <property type="taxonomic scope" value="Bacteria"/>
</dbReference>
<evidence type="ECO:0000256" key="1">
    <source>
        <dbReference type="ARBA" id="ARBA00000085"/>
    </source>
</evidence>
<dbReference type="InterPro" id="IPR004358">
    <property type="entry name" value="Sig_transdc_His_kin-like_C"/>
</dbReference>
<dbReference type="InterPro" id="IPR036097">
    <property type="entry name" value="HisK_dim/P_sf"/>
</dbReference>
<dbReference type="InterPro" id="IPR050428">
    <property type="entry name" value="TCS_sensor_his_kinase"/>
</dbReference>
<dbReference type="SMART" id="SM00388">
    <property type="entry name" value="HisKA"/>
    <property type="match status" value="1"/>
</dbReference>
<dbReference type="HOGENOM" id="CLU_000445_89_6_10"/>
<evidence type="ECO:0000256" key="2">
    <source>
        <dbReference type="ARBA" id="ARBA00004141"/>
    </source>
</evidence>
<dbReference type="InterPro" id="IPR003660">
    <property type="entry name" value="HAMP_dom"/>
</dbReference>
<comment type="subcellular location">
    <subcellularLocation>
        <location evidence="2">Membrane</location>
        <topology evidence="2">Multi-pass membrane protein</topology>
    </subcellularLocation>
</comment>
<evidence type="ECO:0000256" key="10">
    <source>
        <dbReference type="ARBA" id="ARBA00023136"/>
    </source>
</evidence>
<comment type="caution">
    <text evidence="14">The sequence shown here is derived from an EMBL/GenBank/DDBJ whole genome shotgun (WGS) entry which is preliminary data.</text>
</comment>
<keyword evidence="9" id="KW-0902">Two-component regulatory system</keyword>
<dbReference type="PROSITE" id="PS50885">
    <property type="entry name" value="HAMP"/>
    <property type="match status" value="1"/>
</dbReference>
<protein>
    <recommendedName>
        <fullName evidence="3">histidine kinase</fullName>
        <ecNumber evidence="3">2.7.13.3</ecNumber>
    </recommendedName>
</protein>
<evidence type="ECO:0000256" key="3">
    <source>
        <dbReference type="ARBA" id="ARBA00012438"/>
    </source>
</evidence>